<dbReference type="InterPro" id="IPR007197">
    <property type="entry name" value="rSAM"/>
</dbReference>
<feature type="domain" description="Biotin and thiamin synthesis-associated" evidence="7">
    <location>
        <begin position="269"/>
        <end position="374"/>
    </location>
</feature>
<keyword evidence="5" id="KW-0408">Iron</keyword>
<reference evidence="8" key="1">
    <citation type="submission" date="2016-04" db="EMBL/GenBank/DDBJ databases">
        <authorList>
            <person name="Evans L.H."/>
            <person name="Alamgir A."/>
            <person name="Owens N."/>
            <person name="Weber N.D."/>
            <person name="Virtaneva K."/>
            <person name="Barbian K."/>
            <person name="Babar A."/>
            <person name="Rosenke K."/>
        </authorList>
    </citation>
    <scope>NUCLEOTIDE SEQUENCE</scope>
    <source>
        <strain evidence="8">92-2</strain>
    </source>
</reference>
<proteinExistence type="predicted"/>
<dbReference type="GO" id="GO:0042364">
    <property type="term" value="P:water-soluble vitamin biosynthetic process"/>
    <property type="evidence" value="ECO:0007669"/>
    <property type="project" value="UniProtKB-ARBA"/>
</dbReference>
<evidence type="ECO:0000256" key="2">
    <source>
        <dbReference type="ARBA" id="ARBA00022485"/>
    </source>
</evidence>
<keyword evidence="3" id="KW-0949">S-adenosyl-L-methionine</keyword>
<comment type="cofactor">
    <cofactor evidence="1">
        <name>[4Fe-4S] cluster</name>
        <dbReference type="ChEBI" id="CHEBI:49883"/>
    </cofactor>
</comment>
<keyword evidence="6" id="KW-0411">Iron-sulfur</keyword>
<dbReference type="GO" id="GO:0051539">
    <property type="term" value="F:4 iron, 4 sulfur cluster binding"/>
    <property type="evidence" value="ECO:0007669"/>
    <property type="project" value="UniProtKB-KW"/>
</dbReference>
<dbReference type="SFLD" id="SFLDG01081">
    <property type="entry name" value="cleavage_of_the_Ca-Cb_bond_in"/>
    <property type="match status" value="1"/>
</dbReference>
<dbReference type="PANTHER" id="PTHR43583">
    <property type="entry name" value="2-IMINOACETATE SYNTHASE"/>
    <property type="match status" value="1"/>
</dbReference>
<evidence type="ECO:0000259" key="7">
    <source>
        <dbReference type="SMART" id="SM00876"/>
    </source>
</evidence>
<dbReference type="InterPro" id="IPR034428">
    <property type="entry name" value="ThiH/NoCL/HydG-like"/>
</dbReference>
<accession>A0A212K8P1</accession>
<dbReference type="Pfam" id="PF04055">
    <property type="entry name" value="Radical_SAM"/>
    <property type="match status" value="1"/>
</dbReference>
<evidence type="ECO:0000256" key="5">
    <source>
        <dbReference type="ARBA" id="ARBA00023004"/>
    </source>
</evidence>
<dbReference type="RefSeq" id="WP_192113292.1">
    <property type="nucleotide sequence ID" value="NZ_CABUEN010000015.1"/>
</dbReference>
<name>A0A212K8P1_9BACT</name>
<dbReference type="Pfam" id="PF06968">
    <property type="entry name" value="BATS"/>
    <property type="match status" value="1"/>
</dbReference>
<dbReference type="SFLD" id="SFLDS00029">
    <property type="entry name" value="Radical_SAM"/>
    <property type="match status" value="1"/>
</dbReference>
<dbReference type="GO" id="GO:0003824">
    <property type="term" value="F:catalytic activity"/>
    <property type="evidence" value="ECO:0007669"/>
    <property type="project" value="InterPro"/>
</dbReference>
<sequence>MSVDAQPRWFDAQAIGTALERETAPDAAELRDILNKSLELQPLTLAETVALMRVQDGVGVGRIMAAADEVKQQVYGDRIVLSAPLHISNHCGSECLYCANRKSNKAVERKYMTSPEMREAALKLIRQGHKRIFLVSGQLPNADIEYLAEAISILYTAFDGVGEVHSVNVNVGALESHEYAALLESYVGTVLIYQDTYHEASYRAAHISGPKSDYYARLNAADVAFQAGVPDVGGGLMLGLGPWQYDLLGIVQHQAHLLRAYDTGCRTLSLHRMRCAPGSNMQTPYPVSDADYLRCVAIARLAVPYAGIILTTKEPAGLWRDGCSAGASQLLTGSVANPYGNWIDNPEHKVPFPIGEDCHVDEVVRFLLEEARHLPSFCAACPRLGRTGEEFLSMVRECGMKNQCGPNSAASFLEFLLHYATPYTRMIGEQLLAEKMERMTTGELGAAKRLLTKVRAGRIDEFI</sequence>
<dbReference type="Gene3D" id="3.20.20.70">
    <property type="entry name" value="Aldolase class I"/>
    <property type="match status" value="1"/>
</dbReference>
<evidence type="ECO:0000256" key="4">
    <source>
        <dbReference type="ARBA" id="ARBA00022723"/>
    </source>
</evidence>
<dbReference type="InterPro" id="IPR058240">
    <property type="entry name" value="rSAM_sf"/>
</dbReference>
<dbReference type="InterPro" id="IPR013785">
    <property type="entry name" value="Aldolase_TIM"/>
</dbReference>
<evidence type="ECO:0000256" key="6">
    <source>
        <dbReference type="ARBA" id="ARBA00023014"/>
    </source>
</evidence>
<dbReference type="SUPFAM" id="SSF102114">
    <property type="entry name" value="Radical SAM enzymes"/>
    <property type="match status" value="1"/>
</dbReference>
<dbReference type="InterPro" id="IPR010722">
    <property type="entry name" value="BATS_dom"/>
</dbReference>
<dbReference type="SFLD" id="SFLDG01060">
    <property type="entry name" value="BATS_domain_containing"/>
    <property type="match status" value="1"/>
</dbReference>
<keyword evidence="2" id="KW-0004">4Fe-4S</keyword>
<dbReference type="EMBL" id="FLUP01000001">
    <property type="protein sequence ID" value="SBW08007.1"/>
    <property type="molecule type" value="Genomic_DNA"/>
</dbReference>
<evidence type="ECO:0000256" key="1">
    <source>
        <dbReference type="ARBA" id="ARBA00001966"/>
    </source>
</evidence>
<dbReference type="SMART" id="SM00876">
    <property type="entry name" value="BATS"/>
    <property type="match status" value="1"/>
</dbReference>
<keyword evidence="4" id="KW-0479">Metal-binding</keyword>
<dbReference type="AlphaFoldDB" id="A0A212K8P1"/>
<organism evidence="8">
    <name type="scientific">uncultured Desulfovibrio sp</name>
    <dbReference type="NCBI Taxonomy" id="167968"/>
    <lineage>
        <taxon>Bacteria</taxon>
        <taxon>Pseudomonadati</taxon>
        <taxon>Thermodesulfobacteriota</taxon>
        <taxon>Desulfovibrionia</taxon>
        <taxon>Desulfovibrionales</taxon>
        <taxon>Desulfovibrionaceae</taxon>
        <taxon>Desulfovibrio</taxon>
        <taxon>environmental samples</taxon>
    </lineage>
</organism>
<dbReference type="PANTHER" id="PTHR43583:SF2">
    <property type="entry name" value="THIAZOLE BIOSYNTHESIS PROTEIN"/>
    <property type="match status" value="1"/>
</dbReference>
<dbReference type="GO" id="GO:0046872">
    <property type="term" value="F:metal ion binding"/>
    <property type="evidence" value="ECO:0007669"/>
    <property type="project" value="UniProtKB-KW"/>
</dbReference>
<gene>
    <name evidence="8" type="ORF">KM92DES2_12414</name>
</gene>
<protein>
    <submittedName>
        <fullName evidence="8">Radical SAM domain protein</fullName>
    </submittedName>
</protein>
<evidence type="ECO:0000313" key="8">
    <source>
        <dbReference type="EMBL" id="SBW08007.1"/>
    </source>
</evidence>
<dbReference type="GO" id="GO:0044272">
    <property type="term" value="P:sulfur compound biosynthetic process"/>
    <property type="evidence" value="ECO:0007669"/>
    <property type="project" value="UniProtKB-ARBA"/>
</dbReference>
<evidence type="ECO:0000256" key="3">
    <source>
        <dbReference type="ARBA" id="ARBA00022691"/>
    </source>
</evidence>
<dbReference type="CDD" id="cd01335">
    <property type="entry name" value="Radical_SAM"/>
    <property type="match status" value="1"/>
</dbReference>